<dbReference type="Proteomes" id="UP000032180">
    <property type="component" value="Chromosome 7"/>
</dbReference>
<reference evidence="4" key="2">
    <citation type="submission" date="2013-12" db="EMBL/GenBank/DDBJ databases">
        <authorList>
            <person name="Yu Y."/>
            <person name="Lee S."/>
            <person name="de Baynast K."/>
            <person name="Wissotski M."/>
            <person name="Liu L."/>
            <person name="Talag J."/>
            <person name="Goicoechea J."/>
            <person name="Angelova A."/>
            <person name="Jetty R."/>
            <person name="Kudrna D."/>
            <person name="Golser W."/>
            <person name="Rivera L."/>
            <person name="Zhang J."/>
            <person name="Wing R."/>
        </authorList>
    </citation>
    <scope>NUCLEOTIDE SEQUENCE</scope>
</reference>
<dbReference type="Pfam" id="PF03357">
    <property type="entry name" value="Snf7"/>
    <property type="match status" value="1"/>
</dbReference>
<dbReference type="PANTHER" id="PTHR10476">
    <property type="entry name" value="CHARGED MULTIVESICULAR BODY PROTEIN"/>
    <property type="match status" value="1"/>
</dbReference>
<dbReference type="Gene3D" id="6.10.140.1230">
    <property type="match status" value="1"/>
</dbReference>
<evidence type="ECO:0000313" key="4">
    <source>
        <dbReference type="Proteomes" id="UP000032180"/>
    </source>
</evidence>
<feature type="coiled-coil region" evidence="1">
    <location>
        <begin position="21"/>
        <end position="58"/>
    </location>
</feature>
<dbReference type="EnsemblPlants" id="LPERR07G11960.1">
    <property type="protein sequence ID" value="LPERR07G11960.1"/>
    <property type="gene ID" value="LPERR07G11960"/>
</dbReference>
<dbReference type="AlphaFoldDB" id="A0A0D9WYT0"/>
<keyword evidence="1" id="KW-0175">Coiled coil</keyword>
<dbReference type="Gramene" id="LPERR07G11960.1">
    <property type="protein sequence ID" value="LPERR07G11960.1"/>
    <property type="gene ID" value="LPERR07G11960"/>
</dbReference>
<evidence type="ECO:0000313" key="3">
    <source>
        <dbReference type="EnsemblPlants" id="LPERR07G11960.1"/>
    </source>
</evidence>
<feature type="region of interest" description="Disordered" evidence="2">
    <location>
        <begin position="190"/>
        <end position="218"/>
    </location>
</feature>
<feature type="compositionally biased region" description="Polar residues" evidence="2">
    <location>
        <begin position="190"/>
        <end position="199"/>
    </location>
</feature>
<dbReference type="eggNOG" id="KOG3229">
    <property type="taxonomic scope" value="Eukaryota"/>
</dbReference>
<dbReference type="GO" id="GO:0007034">
    <property type="term" value="P:vacuolar transport"/>
    <property type="evidence" value="ECO:0007669"/>
    <property type="project" value="InterPro"/>
</dbReference>
<dbReference type="InterPro" id="IPR005024">
    <property type="entry name" value="Snf7_fam"/>
</dbReference>
<dbReference type="STRING" id="77586.A0A0D9WYT0"/>
<feature type="compositionally biased region" description="Acidic residues" evidence="2">
    <location>
        <begin position="209"/>
        <end position="218"/>
    </location>
</feature>
<evidence type="ECO:0000256" key="2">
    <source>
        <dbReference type="SAM" id="MobiDB-lite"/>
    </source>
</evidence>
<accession>A0A0D9WYT0</accession>
<keyword evidence="4" id="KW-1185">Reference proteome</keyword>
<evidence type="ECO:0000256" key="1">
    <source>
        <dbReference type="SAM" id="Coils"/>
    </source>
</evidence>
<proteinExistence type="predicted"/>
<reference evidence="3" key="3">
    <citation type="submission" date="2015-04" db="UniProtKB">
        <authorList>
            <consortium name="EnsemblPlants"/>
        </authorList>
    </citation>
    <scope>IDENTIFICATION</scope>
</reference>
<dbReference type="HOGENOM" id="CLU_069208_0_0_1"/>
<organism evidence="3 4">
    <name type="scientific">Leersia perrieri</name>
    <dbReference type="NCBI Taxonomy" id="77586"/>
    <lineage>
        <taxon>Eukaryota</taxon>
        <taxon>Viridiplantae</taxon>
        <taxon>Streptophyta</taxon>
        <taxon>Embryophyta</taxon>
        <taxon>Tracheophyta</taxon>
        <taxon>Spermatophyta</taxon>
        <taxon>Magnoliopsida</taxon>
        <taxon>Liliopsida</taxon>
        <taxon>Poales</taxon>
        <taxon>Poaceae</taxon>
        <taxon>BOP clade</taxon>
        <taxon>Oryzoideae</taxon>
        <taxon>Oryzeae</taxon>
        <taxon>Oryzinae</taxon>
        <taxon>Leersia</taxon>
    </lineage>
</organism>
<sequence length="230" mass="26284">MEALKGLLKPPTPRQQVREWQHRLRNERISLDRRIRELQREEKKVERAIREAAKRDDTVSAKILAKELVRSRRAVNRLYENKAQLNSVSMRLGQVIGTDRMVTQMSKSTEVMKMINNLMKAPELAVTMQQFRKEMMKAEVTEEMANDMIESALDSDNIEDEIEEEVDKVLAAVAAETATQLPVAARKQRINSASINTVSDPGERQAIAEDSDNVDDDLDENRARLAKVRS</sequence>
<name>A0A0D9WYT0_9ORYZ</name>
<reference evidence="3 4" key="1">
    <citation type="submission" date="2012-08" db="EMBL/GenBank/DDBJ databases">
        <title>Oryza genome evolution.</title>
        <authorList>
            <person name="Wing R.A."/>
        </authorList>
    </citation>
    <scope>NUCLEOTIDE SEQUENCE</scope>
</reference>
<protein>
    <submittedName>
        <fullName evidence="3">Uncharacterized protein</fullName>
    </submittedName>
</protein>